<dbReference type="HOGENOM" id="CLU_193586_0_0_9"/>
<proteinExistence type="predicted"/>
<organism evidence="1 2">
    <name type="scientific">Clostridium novyi (strain NT)</name>
    <dbReference type="NCBI Taxonomy" id="386415"/>
    <lineage>
        <taxon>Bacteria</taxon>
        <taxon>Bacillati</taxon>
        <taxon>Bacillota</taxon>
        <taxon>Clostridia</taxon>
        <taxon>Eubacteriales</taxon>
        <taxon>Clostridiaceae</taxon>
        <taxon>Clostridium</taxon>
    </lineage>
</organism>
<name>A0Q0W6_CLONN</name>
<gene>
    <name evidence="1" type="ordered locus">NT01CX_2195</name>
</gene>
<keyword evidence="2" id="KW-1185">Reference proteome</keyword>
<dbReference type="eggNOG" id="ENOG503282C">
    <property type="taxonomic scope" value="Bacteria"/>
</dbReference>
<evidence type="ECO:0000313" key="2">
    <source>
        <dbReference type="Proteomes" id="UP000008220"/>
    </source>
</evidence>
<protein>
    <submittedName>
        <fullName evidence="1">Uncharacterized protein</fullName>
    </submittedName>
</protein>
<dbReference type="PATRIC" id="fig|386415.7.peg.1299"/>
<dbReference type="AlphaFoldDB" id="A0Q0W6"/>
<sequence length="63" mass="7550">MLKAILERRFNRRLTKEEFESIAKMVTDDIKFNRINFKKCTSLHEVLNIAEISLFILKKYKCA</sequence>
<dbReference type="Proteomes" id="UP000008220">
    <property type="component" value="Chromosome"/>
</dbReference>
<reference evidence="1 2" key="1">
    <citation type="journal article" date="2006" name="Nat. Biotechnol.">
        <title>The genome and transcriptomes of the anti-tumor agent Clostridium novyi-NT.</title>
        <authorList>
            <person name="Bettegowda C."/>
            <person name="Huang X."/>
            <person name="Lin J."/>
            <person name="Cheong I."/>
            <person name="Kohli M."/>
            <person name="Szabo S.A."/>
            <person name="Zhang X."/>
            <person name="Diaz L.A. Jr."/>
            <person name="Velculescu V.E."/>
            <person name="Parmigiani G."/>
            <person name="Kinzler K.W."/>
            <person name="Vogelstein B."/>
            <person name="Zhou S."/>
        </authorList>
    </citation>
    <scope>NUCLEOTIDE SEQUENCE [LARGE SCALE GENOMIC DNA]</scope>
    <source>
        <strain evidence="1 2">NT</strain>
    </source>
</reference>
<dbReference type="EMBL" id="CP000382">
    <property type="protein sequence ID" value="ABK61203.1"/>
    <property type="molecule type" value="Genomic_DNA"/>
</dbReference>
<dbReference type="RefSeq" id="WP_011722268.1">
    <property type="nucleotide sequence ID" value="NC_008593.1"/>
</dbReference>
<evidence type="ECO:0000313" key="1">
    <source>
        <dbReference type="EMBL" id="ABK61203.1"/>
    </source>
</evidence>
<dbReference type="STRING" id="386415.NT01CX_2195"/>
<accession>A0Q0W6</accession>
<dbReference type="KEGG" id="cno:NT01CX_2195"/>